<keyword evidence="9 12" id="KW-0472">Membrane</keyword>
<dbReference type="GO" id="GO:0038023">
    <property type="term" value="F:signaling receptor activity"/>
    <property type="evidence" value="ECO:0007669"/>
    <property type="project" value="InterPro"/>
</dbReference>
<dbReference type="Gene3D" id="2.170.130.10">
    <property type="entry name" value="TonB-dependent receptor, plug domain"/>
    <property type="match status" value="1"/>
</dbReference>
<dbReference type="Pfam" id="PF00593">
    <property type="entry name" value="TonB_dep_Rec_b-barrel"/>
    <property type="match status" value="1"/>
</dbReference>
<evidence type="ECO:0000256" key="14">
    <source>
        <dbReference type="SAM" id="SignalP"/>
    </source>
</evidence>
<evidence type="ECO:0000259" key="15">
    <source>
        <dbReference type="Pfam" id="PF00593"/>
    </source>
</evidence>
<dbReference type="PROSITE" id="PS52016">
    <property type="entry name" value="TONB_DEPENDENT_REC_3"/>
    <property type="match status" value="1"/>
</dbReference>
<keyword evidence="10 17" id="KW-0675">Receptor</keyword>
<evidence type="ECO:0000259" key="16">
    <source>
        <dbReference type="Pfam" id="PF07715"/>
    </source>
</evidence>
<keyword evidence="3 12" id="KW-0813">Transport</keyword>
<dbReference type="InterPro" id="IPR012910">
    <property type="entry name" value="Plug_dom"/>
</dbReference>
<reference evidence="17" key="5">
    <citation type="journal article" date="2004" name="J. Steroid Biochem. Mol. Biol.">
        <title>The genes encoding the hydroxylase of 3-hydroxy-9,10-secoandrosta-1,3,5(10)-triene-9,17-dione in steroid degradation in Comamonas testosteroni TA441.</title>
        <authorList>
            <person name="Horinouchi M."/>
            <person name="Hayashi T."/>
            <person name="Kudo T."/>
        </authorList>
    </citation>
    <scope>NUCLEOTIDE SEQUENCE</scope>
    <source>
        <strain evidence="17">T441</strain>
    </source>
</reference>
<dbReference type="InterPro" id="IPR000531">
    <property type="entry name" value="Beta-barrel_TonB"/>
</dbReference>
<protein>
    <submittedName>
        <fullName evidence="19">Ligand-gated channel protein</fullName>
    </submittedName>
    <submittedName>
        <fullName evidence="17">TonB-denpendent receptor</fullName>
    </submittedName>
    <submittedName>
        <fullName evidence="18">TonB-dependent siderophore receptor</fullName>
    </submittedName>
</protein>
<feature type="domain" description="TonB-dependent receptor plug" evidence="16">
    <location>
        <begin position="60"/>
        <end position="155"/>
    </location>
</feature>
<accession>A0A0A8ICI5</accession>
<feature type="signal peptide" evidence="14">
    <location>
        <begin position="1"/>
        <end position="22"/>
    </location>
</feature>
<evidence type="ECO:0000256" key="1">
    <source>
        <dbReference type="ARBA" id="ARBA00004571"/>
    </source>
</evidence>
<reference evidence="19 20" key="14">
    <citation type="journal article" date="2019" name="Microbiol. Resour. Announc.">
        <title>Draft Genome Sequence of Comamonas testosteroni TA441, a Bacterium That Has a Cryptic Phenol Degradation Gene Cluster.</title>
        <authorList>
            <person name="Arai H."/>
            <person name="Ishii M."/>
        </authorList>
    </citation>
    <scope>NUCLEOTIDE SEQUENCE [LARGE SCALE GENOMIC DNA]</scope>
    <source>
        <strain evidence="19 20">TA441</strain>
    </source>
</reference>
<reference evidence="17" key="6">
    <citation type="journal article" date="2005" name="Appl. Environ. Microbiol.">
        <title>Identification of 9,17-dioxo-1,2,3,4,10,19-hexanorandrostan-5-oic acid, 4-hydroxy-2-oxohexanoic acid, and 2-hydroxyhexa-2,4-dienoic acid and related enzymes involved in testosterone degradation in Comamonas testosteroni TA441.</title>
        <authorList>
            <person name="Horinouchi M."/>
            <person name="Hayashi T."/>
            <person name="Koshino H."/>
            <person name="Kurita T."/>
            <person name="Kudo T."/>
        </authorList>
    </citation>
    <scope>NUCLEOTIDE SEQUENCE</scope>
    <source>
        <strain evidence="17">T441</strain>
    </source>
</reference>
<dbReference type="GO" id="GO:0009279">
    <property type="term" value="C:cell outer membrane"/>
    <property type="evidence" value="ECO:0007669"/>
    <property type="project" value="UniProtKB-SubCell"/>
</dbReference>
<dbReference type="InterPro" id="IPR036942">
    <property type="entry name" value="Beta-barrel_TonB_sf"/>
</dbReference>
<reference evidence="17" key="3">
    <citation type="journal article" date="2003" name="Appl. Environ. Microbiol.">
        <title>A new bacterial steroid degradation gene cluster in Comamonas testosteroni TA441 which consists of aromatic-compound degradation genes for seco-steroids and 3-ketosteroid dehydrogenase genes.</title>
        <authorList>
            <person name="Horinouchi M."/>
            <person name="Hayashi T."/>
            <person name="Yamamoto T."/>
            <person name="Kudo T."/>
        </authorList>
    </citation>
    <scope>NUCLEOTIDE SEQUENCE</scope>
    <source>
        <strain evidence="17">T441</strain>
    </source>
</reference>
<reference evidence="17" key="2">
    <citation type="journal article" date="2003" name="Appl. Environ. Microbiol.">
        <title>Gene encoding the hydrolase for the product of the meta-cleavage reaction in testosterone degradation by Comamonas testosteroni.</title>
        <authorList>
            <person name="Horinouchi M."/>
            <person name="Hayashi T."/>
            <person name="Koshino H."/>
            <person name="Yamamoto T."/>
            <person name="Kudo T."/>
        </authorList>
    </citation>
    <scope>NUCLEOTIDE SEQUENCE</scope>
    <source>
        <strain evidence="17">T441</strain>
    </source>
</reference>
<sequence>MALRYSPLAAALGLAFSGAAWAQKAPEVVLDEVQVRSDRQPDSSYNPPTATSATKIEAPLRDIPQTVNVVPQSLLRDQVAQSMQDALKAVPGVGFSHGDGQRDQVTIRGFSAIADQFVDGLRDDALYFRDLSNIEQIEVLKGPASVLYGRGSSGGLINRITKKPGVNLSEVGLTLGRWNQRRGEFDLARAPQDSPVSYRLTGAIERADSYRDQQFLDRKALAASVLIKPSSDTSVLLQADYLKDSRLTDFGIPAYQGRPVNVSPGTYYGAANARDVDVSRAEVASLGATLNHRISDSLSLRNALRFYDYSLDRNNTLVGSVNEKALTASLTRGNVQRDESGFFNQTELTQKLELAGMKHQLLYGFEFGRQSKDLLSYSQANVATVSLFNPVLPTLPLRIDGKPSADNHSVFKVASLYLQDLVSINSQWKALAGVRYDRFQQETHERQPGKPDLGRTDTAWSPRFGLVYQPSSAWSYYASWSKSFQPSGETFALAANNAQLAPEKTTSQEVGVKWDLPDGKASVTASLFKLERTNIKSVDPTSNTVVPLGVQRTNGLELTFAGEIAPSWQVWAGYAFLDGEMSTSPAVDAGQPVQGKRPTLTPRQSANLWVTKALGHGFGLGGGLNYVGARFANPGNTVTLPGYTTLDAMAYYRMGPWDVQLKLNNLLDRRYIVAGHGSSPNLNLPGAPRSAQVVARYRF</sequence>
<evidence type="ECO:0000256" key="10">
    <source>
        <dbReference type="ARBA" id="ARBA00023170"/>
    </source>
</evidence>
<dbReference type="GO" id="GO:0015344">
    <property type="term" value="F:siderophore uptake transmembrane transporter activity"/>
    <property type="evidence" value="ECO:0007669"/>
    <property type="project" value="TreeGrafter"/>
</dbReference>
<keyword evidence="8 13" id="KW-0798">TonB box</keyword>
<keyword evidence="4 12" id="KW-1134">Transmembrane beta strand</keyword>
<dbReference type="InterPro" id="IPR037066">
    <property type="entry name" value="Plug_dom_sf"/>
</dbReference>
<dbReference type="PANTHER" id="PTHR32552:SF83">
    <property type="entry name" value="BLR3904 PROTEIN"/>
    <property type="match status" value="1"/>
</dbReference>
<evidence type="ECO:0000313" key="20">
    <source>
        <dbReference type="Proteomes" id="UP000323105"/>
    </source>
</evidence>
<reference evidence="17" key="13">
    <citation type="journal article" date="2014" name="J. Steroid Biochem. Mol. Biol.">
        <title>Identification of 9?-hydroxy-17-oxo-1,2,3,4,10,19-hexanorandrost-6-en-5-oic acid and ?-oxidation products of the C-17 side chain in cholic acid degradation by Comamonas testosteroni TA441.</title>
        <authorList>
            <person name="Horinouchi M."/>
            <person name="Hayashi T."/>
            <person name="Koshino H."/>
            <person name="Malon M."/>
            <person name="Hirota H."/>
            <person name="Kudo T."/>
        </authorList>
    </citation>
    <scope>NUCLEOTIDE SEQUENCE</scope>
    <source>
        <strain evidence="17">T441</strain>
    </source>
</reference>
<evidence type="ECO:0000256" key="8">
    <source>
        <dbReference type="ARBA" id="ARBA00023077"/>
    </source>
</evidence>
<comment type="subcellular location">
    <subcellularLocation>
        <location evidence="1 12">Cell outer membrane</location>
        <topology evidence="1 12">Multi-pass membrane protein</topology>
    </subcellularLocation>
</comment>
<name>A0A0A8ICI5_COMTE</name>
<organism evidence="17">
    <name type="scientific">Comamonas testosteroni</name>
    <name type="common">Pseudomonas testosteroni</name>
    <dbReference type="NCBI Taxonomy" id="285"/>
    <lineage>
        <taxon>Bacteria</taxon>
        <taxon>Pseudomonadati</taxon>
        <taxon>Pseudomonadota</taxon>
        <taxon>Betaproteobacteria</taxon>
        <taxon>Burkholderiales</taxon>
        <taxon>Comamonadaceae</taxon>
        <taxon>Comamonas</taxon>
    </lineage>
</organism>
<dbReference type="InterPro" id="IPR010105">
    <property type="entry name" value="TonB_sidphr_rcpt"/>
</dbReference>
<evidence type="ECO:0000256" key="5">
    <source>
        <dbReference type="ARBA" id="ARBA00022692"/>
    </source>
</evidence>
<dbReference type="CDD" id="cd01347">
    <property type="entry name" value="ligand_gated_channel"/>
    <property type="match status" value="1"/>
</dbReference>
<keyword evidence="5 12" id="KW-0812">Transmembrane</keyword>
<comment type="similarity">
    <text evidence="2 12 13">Belongs to the TonB-dependent receptor family.</text>
</comment>
<keyword evidence="11 12" id="KW-0998">Cell outer membrane</keyword>
<evidence type="ECO:0000313" key="18">
    <source>
        <dbReference type="EMBL" id="BAQ00454.1"/>
    </source>
</evidence>
<keyword evidence="7" id="KW-0406">Ion transport</keyword>
<evidence type="ECO:0000256" key="11">
    <source>
        <dbReference type="ARBA" id="ARBA00023237"/>
    </source>
</evidence>
<dbReference type="RefSeq" id="WP_149355995.1">
    <property type="nucleotide sequence ID" value="NZ_BKBW01000005.1"/>
</dbReference>
<reference evidence="17" key="1">
    <citation type="journal article" date="2001" name="Microbiology">
        <title>Meta-cleavage enzyme gene tesB is necessary for testosterone degradation in Comamonas testosteroni TA441.</title>
        <authorList>
            <person name="Horinouchi M."/>
            <person name="Hayashi T."/>
            <person name="Taguchi K."/>
            <person name="Arai H."/>
            <person name="Kudo T."/>
        </authorList>
    </citation>
    <scope>NUCLEOTIDE SEQUENCE</scope>
    <source>
        <strain evidence="17">T441</strain>
    </source>
</reference>
<evidence type="ECO:0000256" key="3">
    <source>
        <dbReference type="ARBA" id="ARBA00022448"/>
    </source>
</evidence>
<dbReference type="Gene3D" id="2.40.170.20">
    <property type="entry name" value="TonB-dependent receptor, beta-barrel domain"/>
    <property type="match status" value="1"/>
</dbReference>
<keyword evidence="6 14" id="KW-0732">Signal</keyword>
<proteinExistence type="inferred from homology"/>
<dbReference type="EMBL" id="AB898030">
    <property type="protein sequence ID" value="BAQ00454.1"/>
    <property type="molecule type" value="Genomic_DNA"/>
</dbReference>
<reference evidence="17" key="9">
    <citation type="journal article" date="2010" name="J. Steroid Biochem. Mol. Biol.">
        <title>Steroid degradation genes in Comamonas testosteroni TA441: Isolation of genes encoding a ?4(5)-isomerase and 3?- and 3?-dehydrogenases and evidence for a 100 kb steroid degradation gene hot spot.</title>
        <authorList>
            <person name="Horinouchi M."/>
            <person name="Kurita T."/>
            <person name="Hayashi T."/>
            <person name="Kudo T."/>
        </authorList>
    </citation>
    <scope>NUCLEOTIDE SEQUENCE</scope>
    <source>
        <strain evidence="17">T441</strain>
    </source>
</reference>
<dbReference type="NCBIfam" id="TIGR01783">
    <property type="entry name" value="TonB-siderophor"/>
    <property type="match status" value="1"/>
</dbReference>
<evidence type="ECO:0000256" key="6">
    <source>
        <dbReference type="ARBA" id="ARBA00022729"/>
    </source>
</evidence>
<reference evidence="18" key="11">
    <citation type="submission" date="2013-12" db="EMBL/GenBank/DDBJ databases">
        <title>Comamonas teststeroni TA441 putative mega-cluster of steroid degradation gene.</title>
        <authorList>
            <person name="Horinouchi M."/>
        </authorList>
    </citation>
    <scope>NUCLEOTIDE SEQUENCE</scope>
    <source>
        <strain evidence="18">TA441</strain>
    </source>
</reference>
<dbReference type="InterPro" id="IPR039426">
    <property type="entry name" value="TonB-dep_rcpt-like"/>
</dbReference>
<evidence type="ECO:0000256" key="13">
    <source>
        <dbReference type="RuleBase" id="RU003357"/>
    </source>
</evidence>
<feature type="domain" description="TonB-dependent receptor-like beta-barrel" evidence="15">
    <location>
        <begin position="230"/>
        <end position="666"/>
    </location>
</feature>
<evidence type="ECO:0000256" key="4">
    <source>
        <dbReference type="ARBA" id="ARBA00022452"/>
    </source>
</evidence>
<dbReference type="SUPFAM" id="SSF56935">
    <property type="entry name" value="Porins"/>
    <property type="match status" value="1"/>
</dbReference>
<dbReference type="GO" id="GO:0015891">
    <property type="term" value="P:siderophore transport"/>
    <property type="evidence" value="ECO:0007669"/>
    <property type="project" value="InterPro"/>
</dbReference>
<gene>
    <name evidence="19" type="ORF">CTTA_3042</name>
</gene>
<dbReference type="AlphaFoldDB" id="A0A0A8ICI5"/>
<evidence type="ECO:0000256" key="12">
    <source>
        <dbReference type="PROSITE-ProRule" id="PRU01360"/>
    </source>
</evidence>
<evidence type="ECO:0000256" key="7">
    <source>
        <dbReference type="ARBA" id="ARBA00023065"/>
    </source>
</evidence>
<dbReference type="FunFam" id="2.170.130.10:FF:000001">
    <property type="entry name" value="Catecholate siderophore TonB-dependent receptor"/>
    <property type="match status" value="1"/>
</dbReference>
<evidence type="ECO:0000313" key="17">
    <source>
        <dbReference type="EMBL" id="BAP91410.1"/>
    </source>
</evidence>
<feature type="chain" id="PRO_5007388464" evidence="14">
    <location>
        <begin position="23"/>
        <end position="699"/>
    </location>
</feature>
<dbReference type="PANTHER" id="PTHR32552">
    <property type="entry name" value="FERRICHROME IRON RECEPTOR-RELATED"/>
    <property type="match status" value="1"/>
</dbReference>
<reference evidence="17" key="7">
    <citation type="journal article" date="2006" name="J. Steroid Biochem. Mol. Biol.">
        <title>ORF18-disrupted mutant of Comamonas testosteroni TA441 accumulates significant amounts of 9,17-dioxo-1,2,3,4,10,19-hexanorandrostan-5-oic acid and its derivatives after incubation with steroids.</title>
        <authorList>
            <person name="Horinouchi M."/>
            <person name="Hayashi T."/>
            <person name="Koshino H."/>
            <person name="Kudo T."/>
        </authorList>
    </citation>
    <scope>NUCLEOTIDE SEQUENCE</scope>
    <source>
        <strain evidence="17">T441</strain>
    </source>
</reference>
<reference evidence="17" key="4">
    <citation type="journal article" date="2004" name="Biochem. Biophys. Res. Commun.">
        <title>Steroid degradation gene cluster of Comamonas testosteroni consisting of 18 putative genes from meta-cleavage enzyme gene tesB to regulator gene tesR.</title>
        <authorList>
            <person name="Horinouchi M."/>
            <person name="Kurita T."/>
            <person name="Yamamoto T."/>
            <person name="Hatori E."/>
            <person name="Hayashi T."/>
            <person name="Kudo T."/>
        </authorList>
    </citation>
    <scope>NUCLEOTIDE SEQUENCE</scope>
    <source>
        <strain evidence="17">T441</strain>
    </source>
</reference>
<dbReference type="EMBL" id="BKBW01000005">
    <property type="protein sequence ID" value="GEQ76037.1"/>
    <property type="molecule type" value="Genomic_DNA"/>
</dbReference>
<dbReference type="Pfam" id="PF07715">
    <property type="entry name" value="Plug"/>
    <property type="match status" value="1"/>
</dbReference>
<evidence type="ECO:0000313" key="19">
    <source>
        <dbReference type="EMBL" id="GEQ76037.1"/>
    </source>
</evidence>
<dbReference type="EMBL" id="LC010134">
    <property type="protein sequence ID" value="BAP91410.1"/>
    <property type="molecule type" value="Genomic_DNA"/>
</dbReference>
<reference evidence="17" key="12">
    <citation type="journal article" date="2014" name="J. Bacteriol.">
        <title>Identification of 9?-hydroxy-17-oxo-1,2,3,4,10,19-hexanorandrostan-5-oic acid in steroid degradation by Comamonas testosteroni TA441 and its conversion to the corresponding 6-en-5-oyl coenzyme A (CoA) involving open reading frame 28 (ORF28)- and ORF30-encoded acyl-CoA dehydrogenases.</title>
        <authorList>
            <person name="Horinouchi M."/>
            <person name="Hayashi T."/>
            <person name="Koshino H."/>
            <person name="Malon M."/>
            <person name="Hirota H."/>
            <person name="Kudo T."/>
        </authorList>
    </citation>
    <scope>NUCLEOTIDE SEQUENCE</scope>
    <source>
        <strain evidence="17">T441</strain>
    </source>
</reference>
<reference evidence="17" key="10">
    <citation type="journal article" date="2012" name="J. Steroid Biochem. Mol. Biol.">
        <title>Steroid degradation in Comamonas testosteroni.</title>
        <authorList>
            <person name="Horinouchi M."/>
            <person name="Hayashi T."/>
            <person name="Kudo T."/>
        </authorList>
    </citation>
    <scope>NUCLEOTIDE SEQUENCE</scope>
    <source>
        <strain evidence="17">T441</strain>
    </source>
</reference>
<dbReference type="Proteomes" id="UP000323105">
    <property type="component" value="Unassembled WGS sequence"/>
</dbReference>
<reference evidence="17" key="8">
    <citation type="journal article" date="2008" name="J. Bacteriol.">
        <title>Identification of genes involved in inversion of stereochemistry of a C-12 hydroxyl group in the catabolism of cholic acid by Comamonas testosteroni TA441.</title>
        <authorList>
            <person name="Horinouchi M."/>
            <person name="Hayashi T."/>
            <person name="Koshino H."/>
            <person name="Malon M."/>
            <person name="Yamamoto T."/>
            <person name="Kudo T."/>
        </authorList>
    </citation>
    <scope>NUCLEOTIDE SEQUENCE</scope>
    <source>
        <strain evidence="17">T441</strain>
    </source>
</reference>
<evidence type="ECO:0000256" key="2">
    <source>
        <dbReference type="ARBA" id="ARBA00009810"/>
    </source>
</evidence>
<evidence type="ECO:0000256" key="9">
    <source>
        <dbReference type="ARBA" id="ARBA00023136"/>
    </source>
</evidence>